<dbReference type="GeneID" id="107013631"/>
<dbReference type="PROSITE" id="PS50103">
    <property type="entry name" value="ZF_C3H1"/>
    <property type="match status" value="2"/>
</dbReference>
<dbReference type="PANTHER" id="PTHR12547">
    <property type="entry name" value="CCCH ZINC FINGER/TIS11-RELATED"/>
    <property type="match status" value="1"/>
</dbReference>
<dbReference type="Gene3D" id="6.10.250.3220">
    <property type="match status" value="1"/>
</dbReference>
<dbReference type="RefSeq" id="XP_027771065.1">
    <property type="nucleotide sequence ID" value="XM_027915264.1"/>
</dbReference>
<keyword evidence="3 5" id="KW-0863">Zinc-finger</keyword>
<dbReference type="Proteomes" id="UP000694930">
    <property type="component" value="Chromosome 3"/>
</dbReference>
<evidence type="ECO:0000256" key="6">
    <source>
        <dbReference type="SAM" id="MobiDB-lite"/>
    </source>
</evidence>
<keyword evidence="1 5" id="KW-0479">Metal-binding</keyword>
<dbReference type="InterPro" id="IPR045877">
    <property type="entry name" value="ZFP36-like"/>
</dbReference>
<proteinExistence type="predicted"/>
<evidence type="ECO:0000256" key="5">
    <source>
        <dbReference type="PROSITE-ProRule" id="PRU00723"/>
    </source>
</evidence>
<evidence type="ECO:0000256" key="4">
    <source>
        <dbReference type="ARBA" id="ARBA00022833"/>
    </source>
</evidence>
<feature type="domain" description="C3H1-type" evidence="7">
    <location>
        <begin position="107"/>
        <end position="135"/>
    </location>
</feature>
<keyword evidence="8" id="KW-1185">Reference proteome</keyword>
<evidence type="ECO:0000313" key="8">
    <source>
        <dbReference type="Proteomes" id="UP000694930"/>
    </source>
</evidence>
<dbReference type="Gene3D" id="4.10.1000.10">
    <property type="entry name" value="Zinc finger, CCCH-type"/>
    <property type="match status" value="1"/>
</dbReference>
<feature type="region of interest" description="Disordered" evidence="6">
    <location>
        <begin position="1"/>
        <end position="32"/>
    </location>
</feature>
<gene>
    <name evidence="9" type="primary">LOC107013631</name>
</gene>
<keyword evidence="2" id="KW-0677">Repeat</keyword>
<feature type="zinc finger region" description="C3H1-type" evidence="5">
    <location>
        <begin position="50"/>
        <end position="77"/>
    </location>
</feature>
<evidence type="ECO:0000313" key="9">
    <source>
        <dbReference type="RefSeq" id="XP_027771065.1"/>
    </source>
</evidence>
<dbReference type="Pfam" id="PF00642">
    <property type="entry name" value="zf-CCCH"/>
    <property type="match status" value="2"/>
</dbReference>
<accession>A0ABM1V5P7</accession>
<feature type="domain" description="C3H1-type" evidence="7">
    <location>
        <begin position="50"/>
        <end position="77"/>
    </location>
</feature>
<sequence length="198" mass="22378">MSTPDNNLEISGKRNEYSGNAECESLKKPIEENSRMAQEGNIPIVPTIHDRQNICRQFKKWGTCPYGEKCCHLHSTDEGEPRESSAIILVNDSQDIGQPKAPVNCTKLKTKLCHQWEMKKRCSYGEKCKFSHGEAALRSLDSSNPPESRSSADISSLSRNVLATNLESNEKQTIAQAKHRPKLDDLKRNSRMYGDWIE</sequence>
<dbReference type="SUPFAM" id="SSF90229">
    <property type="entry name" value="CCCH zinc finger"/>
    <property type="match status" value="2"/>
</dbReference>
<organism evidence="8 9">
    <name type="scientific">Solanum pennellii</name>
    <name type="common">Tomato</name>
    <name type="synonym">Lycopersicon pennellii</name>
    <dbReference type="NCBI Taxonomy" id="28526"/>
    <lineage>
        <taxon>Eukaryota</taxon>
        <taxon>Viridiplantae</taxon>
        <taxon>Streptophyta</taxon>
        <taxon>Embryophyta</taxon>
        <taxon>Tracheophyta</taxon>
        <taxon>Spermatophyta</taxon>
        <taxon>Magnoliopsida</taxon>
        <taxon>eudicotyledons</taxon>
        <taxon>Gunneridae</taxon>
        <taxon>Pentapetalae</taxon>
        <taxon>asterids</taxon>
        <taxon>lamiids</taxon>
        <taxon>Solanales</taxon>
        <taxon>Solanaceae</taxon>
        <taxon>Solanoideae</taxon>
        <taxon>Solaneae</taxon>
        <taxon>Solanum</taxon>
        <taxon>Solanum subgen. Lycopersicon</taxon>
    </lineage>
</organism>
<dbReference type="SMART" id="SM00356">
    <property type="entry name" value="ZnF_C3H1"/>
    <property type="match status" value="2"/>
</dbReference>
<reference evidence="8" key="1">
    <citation type="journal article" date="2014" name="Nat. Genet.">
        <title>The genome of the stress-tolerant wild tomato species Solanum pennellii.</title>
        <authorList>
            <person name="Bolger A."/>
            <person name="Scossa F."/>
            <person name="Bolger M.E."/>
            <person name="Lanz C."/>
            <person name="Maumus F."/>
            <person name="Tohge T."/>
            <person name="Quesneville H."/>
            <person name="Alseekh S."/>
            <person name="Sorensen I."/>
            <person name="Lichtenstein G."/>
            <person name="Fich E.A."/>
            <person name="Conte M."/>
            <person name="Keller H."/>
            <person name="Schneeberger K."/>
            <person name="Schwacke R."/>
            <person name="Ofner I."/>
            <person name="Vrebalov J."/>
            <person name="Xu Y."/>
            <person name="Osorio S."/>
            <person name="Aflitos S.A."/>
            <person name="Schijlen E."/>
            <person name="Jimenez-Gomez J.M."/>
            <person name="Ryngajllo M."/>
            <person name="Kimura S."/>
            <person name="Kumar R."/>
            <person name="Koenig D."/>
            <person name="Headland L.R."/>
            <person name="Maloof J.N."/>
            <person name="Sinha N."/>
            <person name="van Ham R.C."/>
            <person name="Lankhorst R.K."/>
            <person name="Mao L."/>
            <person name="Vogel A."/>
            <person name="Arsova B."/>
            <person name="Panstruga R."/>
            <person name="Fei Z."/>
            <person name="Rose J.K."/>
            <person name="Zamir D."/>
            <person name="Carrari F."/>
            <person name="Giovannoni J.J."/>
            <person name="Weigel D."/>
            <person name="Usadel B."/>
            <person name="Fernie A.R."/>
        </authorList>
    </citation>
    <scope>NUCLEOTIDE SEQUENCE [LARGE SCALE GENOMIC DNA]</scope>
    <source>
        <strain evidence="8">cv. LA0716</strain>
    </source>
</reference>
<evidence type="ECO:0000256" key="2">
    <source>
        <dbReference type="ARBA" id="ARBA00022737"/>
    </source>
</evidence>
<evidence type="ECO:0000256" key="3">
    <source>
        <dbReference type="ARBA" id="ARBA00022771"/>
    </source>
</evidence>
<dbReference type="InterPro" id="IPR000571">
    <property type="entry name" value="Znf_CCCH"/>
</dbReference>
<reference evidence="9" key="2">
    <citation type="submission" date="2025-08" db="UniProtKB">
        <authorList>
            <consortium name="RefSeq"/>
        </authorList>
    </citation>
    <scope>IDENTIFICATION</scope>
</reference>
<keyword evidence="4 5" id="KW-0862">Zinc</keyword>
<feature type="zinc finger region" description="C3H1-type" evidence="5">
    <location>
        <begin position="107"/>
        <end position="135"/>
    </location>
</feature>
<dbReference type="InterPro" id="IPR036855">
    <property type="entry name" value="Znf_CCCH_sf"/>
</dbReference>
<evidence type="ECO:0000259" key="7">
    <source>
        <dbReference type="PROSITE" id="PS50103"/>
    </source>
</evidence>
<evidence type="ECO:0000256" key="1">
    <source>
        <dbReference type="ARBA" id="ARBA00022723"/>
    </source>
</evidence>
<protein>
    <submittedName>
        <fullName evidence="9">Zinc finger CCCH domain-containing protein 39-like</fullName>
    </submittedName>
</protein>
<name>A0ABM1V5P7_SOLPN</name>
<dbReference type="PANTHER" id="PTHR12547:SF18">
    <property type="entry name" value="PROTEIN TIS11"/>
    <property type="match status" value="1"/>
</dbReference>